<dbReference type="Gene3D" id="1.10.150.20">
    <property type="entry name" value="5' to 3' exonuclease, C-terminal subdomain"/>
    <property type="match status" value="1"/>
</dbReference>
<reference evidence="1 2" key="1">
    <citation type="submission" date="2019-03" db="EMBL/GenBank/DDBJ databases">
        <title>Freshwater and sediment microbial communities from various areas in North America, analyzing microbe dynamics in response to fracking.</title>
        <authorList>
            <person name="Lamendella R."/>
        </authorList>
    </citation>
    <scope>NUCLEOTIDE SEQUENCE [LARGE SCALE GENOMIC DNA]</scope>
    <source>
        <strain evidence="1 2">74A</strain>
    </source>
</reference>
<dbReference type="OrthoDB" id="7173324at2"/>
<evidence type="ECO:0000313" key="1">
    <source>
        <dbReference type="EMBL" id="TCN90340.1"/>
    </source>
</evidence>
<dbReference type="AlphaFoldDB" id="A0A4R2FK68"/>
<dbReference type="Pfam" id="PF11731">
    <property type="entry name" value="Cdd1"/>
    <property type="match status" value="1"/>
</dbReference>
<proteinExistence type="predicted"/>
<sequence length="96" mass="10960">MHPAKVVREQVKQLTDLPNIGKAMAGDLQRLGISTPQQLHGRDPYALYLALCELTGERQDPCVLDVFIAITRFVNGEDAAPWWYYTAERKARYQLK</sequence>
<accession>A0A4R2FK68</accession>
<protein>
    <submittedName>
        <fullName evidence="1">Pathogenicity locus Cdd1 protein</fullName>
    </submittedName>
</protein>
<dbReference type="EMBL" id="SLWF01000002">
    <property type="protein sequence ID" value="TCN90340.1"/>
    <property type="molecule type" value="Genomic_DNA"/>
</dbReference>
<dbReference type="Proteomes" id="UP000294832">
    <property type="component" value="Unassembled WGS sequence"/>
</dbReference>
<evidence type="ECO:0000313" key="2">
    <source>
        <dbReference type="Proteomes" id="UP000294832"/>
    </source>
</evidence>
<dbReference type="InterPro" id="IPR021725">
    <property type="entry name" value="Cdd1"/>
</dbReference>
<comment type="caution">
    <text evidence="1">The sequence shown here is derived from an EMBL/GenBank/DDBJ whole genome shotgun (WGS) entry which is preliminary data.</text>
</comment>
<gene>
    <name evidence="1" type="ORF">EDC91_102258</name>
</gene>
<name>A0A4R2FK68_9GAMM</name>
<organism evidence="1 2">
    <name type="scientific">Shewanella fodinae</name>
    <dbReference type="NCBI Taxonomy" id="552357"/>
    <lineage>
        <taxon>Bacteria</taxon>
        <taxon>Pseudomonadati</taxon>
        <taxon>Pseudomonadota</taxon>
        <taxon>Gammaproteobacteria</taxon>
        <taxon>Alteromonadales</taxon>
        <taxon>Shewanellaceae</taxon>
        <taxon>Shewanella</taxon>
    </lineage>
</organism>
<dbReference type="RefSeq" id="WP_133037755.1">
    <property type="nucleotide sequence ID" value="NZ_SLWF01000002.1"/>
</dbReference>
<keyword evidence="2" id="KW-1185">Reference proteome</keyword>